<keyword evidence="6 10" id="KW-1133">Transmembrane helix</keyword>
<dbReference type="InterPro" id="IPR014755">
    <property type="entry name" value="Cu-Rt/internalin_Ig-like"/>
</dbReference>
<evidence type="ECO:0000256" key="9">
    <source>
        <dbReference type="SAM" id="MobiDB-lite"/>
    </source>
</evidence>
<feature type="transmembrane region" description="Helical" evidence="10">
    <location>
        <begin position="267"/>
        <end position="289"/>
    </location>
</feature>
<dbReference type="SUPFAM" id="SSF81296">
    <property type="entry name" value="E set domains"/>
    <property type="match status" value="1"/>
</dbReference>
<feature type="transmembrane region" description="Helical" evidence="10">
    <location>
        <begin position="160"/>
        <end position="180"/>
    </location>
</feature>
<dbReference type="PANTHER" id="PTHR34820:SF4">
    <property type="entry name" value="INNER MEMBRANE PROTEIN YEBZ"/>
    <property type="match status" value="1"/>
</dbReference>
<dbReference type="Pfam" id="PF05425">
    <property type="entry name" value="CopD"/>
    <property type="match status" value="1"/>
</dbReference>
<dbReference type="EMBL" id="JAZGQL010000017">
    <property type="protein sequence ID" value="MEE6309565.1"/>
    <property type="molecule type" value="Genomic_DNA"/>
</dbReference>
<feature type="transmembrane region" description="Helical" evidence="10">
    <location>
        <begin position="462"/>
        <end position="481"/>
    </location>
</feature>
<accession>A0ABU7SHX7</accession>
<evidence type="ECO:0000256" key="10">
    <source>
        <dbReference type="SAM" id="Phobius"/>
    </source>
</evidence>
<dbReference type="InterPro" id="IPR007348">
    <property type="entry name" value="CopC_dom"/>
</dbReference>
<dbReference type="InterPro" id="IPR032694">
    <property type="entry name" value="CopC/D"/>
</dbReference>
<sequence>MSGMIAANRRWLARAGASLGLLLAALALLLGPAVPASAHAVLVSSSPAADAVLSNSPAEVVLTFSESVREVPDKIRVLGPDGSRVDRGDPSFNGAVITIPVDPSGAQGSYLVSYRVISADNHPVAGAYTYSVGAPSTPPSDSGADDIHPAVGAAVRVFKAVGYAGLLLLIGPVMVLSLLWPRRLDRRGPARLIWTGIGLIVLSTLAGLWLQVPYTTGGGPFEVDGGALGDVLGSTFGAAHLVRLGILAAAAILLRPLISGRAGRGDHILLTVLGVAGLGTWPIAGHAAASPVPAVSVVVDAVHLAGMAVWLGGLVMLGWFLLRRANDRELDAILPVWSRWATVAVSALLLAGIVQALIEVGTLSGLVSTTYGRLIIAKVVLFAAVIAVAAYSRQLVRRRLLADDPADAVDPVVAAEPADSADPADPTDAVDGAGAPEAATATRTLVADPPRPAASARRIRRAVWVELAITAVVLALSAVLVQTPPARTAGEYADAGGPGYYTTTLTSSLYSLQVEVDPAGVGSNSVHLYAYTPDNKPLPVVEWKATAALPEQGVEPIEIPLLPLTDNHATGEISLPTAGTWQLSFTVRISDIDQATVTSTVPIT</sequence>
<evidence type="ECO:0000259" key="11">
    <source>
        <dbReference type="Pfam" id="PF04234"/>
    </source>
</evidence>
<dbReference type="Proteomes" id="UP001339911">
    <property type="component" value="Unassembled WGS sequence"/>
</dbReference>
<dbReference type="Gene3D" id="2.60.40.1220">
    <property type="match status" value="1"/>
</dbReference>
<evidence type="ECO:0000313" key="14">
    <source>
        <dbReference type="Proteomes" id="UP001339911"/>
    </source>
</evidence>
<keyword evidence="4" id="KW-0479">Metal-binding</keyword>
<gene>
    <name evidence="13" type="ORF">V1634_22290</name>
</gene>
<feature type="transmembrane region" description="Helical" evidence="10">
    <location>
        <begin position="334"/>
        <end position="358"/>
    </location>
</feature>
<feature type="transmembrane region" description="Helical" evidence="10">
    <location>
        <begin position="301"/>
        <end position="322"/>
    </location>
</feature>
<evidence type="ECO:0000256" key="2">
    <source>
        <dbReference type="ARBA" id="ARBA00022475"/>
    </source>
</evidence>
<protein>
    <submittedName>
        <fullName evidence="13">Copper resistance protein CopC</fullName>
    </submittedName>
</protein>
<evidence type="ECO:0000256" key="3">
    <source>
        <dbReference type="ARBA" id="ARBA00022692"/>
    </source>
</evidence>
<proteinExistence type="predicted"/>
<dbReference type="Pfam" id="PF04234">
    <property type="entry name" value="CopC"/>
    <property type="match status" value="1"/>
</dbReference>
<feature type="domain" description="Copper resistance protein D" evidence="12">
    <location>
        <begin position="332"/>
        <end position="405"/>
    </location>
</feature>
<evidence type="ECO:0000256" key="8">
    <source>
        <dbReference type="ARBA" id="ARBA00023136"/>
    </source>
</evidence>
<reference evidence="13 14" key="1">
    <citation type="submission" date="2024-01" db="EMBL/GenBank/DDBJ databases">
        <title>Genome insights into Plantactinospora veratri sp. nov.</title>
        <authorList>
            <person name="Wang L."/>
        </authorList>
    </citation>
    <scope>NUCLEOTIDE SEQUENCE [LARGE SCALE GENOMIC DNA]</scope>
    <source>
        <strain evidence="13 14">NEAU-FHS4</strain>
    </source>
</reference>
<evidence type="ECO:0000256" key="5">
    <source>
        <dbReference type="ARBA" id="ARBA00022729"/>
    </source>
</evidence>
<evidence type="ECO:0000313" key="13">
    <source>
        <dbReference type="EMBL" id="MEE6309565.1"/>
    </source>
</evidence>
<dbReference type="RefSeq" id="WP_331210030.1">
    <property type="nucleotide sequence ID" value="NZ_JAZGQL010000017.1"/>
</dbReference>
<keyword evidence="5" id="KW-0732">Signal</keyword>
<evidence type="ECO:0000259" key="12">
    <source>
        <dbReference type="Pfam" id="PF05425"/>
    </source>
</evidence>
<keyword evidence="8 10" id="KW-0472">Membrane</keyword>
<feature type="transmembrane region" description="Helical" evidence="10">
    <location>
        <begin position="370"/>
        <end position="391"/>
    </location>
</feature>
<evidence type="ECO:0000256" key="1">
    <source>
        <dbReference type="ARBA" id="ARBA00004651"/>
    </source>
</evidence>
<organism evidence="13 14">
    <name type="scientific">Plantactinospora veratri</name>
    <dbReference type="NCBI Taxonomy" id="1436122"/>
    <lineage>
        <taxon>Bacteria</taxon>
        <taxon>Bacillati</taxon>
        <taxon>Actinomycetota</taxon>
        <taxon>Actinomycetes</taxon>
        <taxon>Micromonosporales</taxon>
        <taxon>Micromonosporaceae</taxon>
        <taxon>Plantactinospora</taxon>
    </lineage>
</organism>
<feature type="transmembrane region" description="Helical" evidence="10">
    <location>
        <begin position="232"/>
        <end position="255"/>
    </location>
</feature>
<evidence type="ECO:0000256" key="6">
    <source>
        <dbReference type="ARBA" id="ARBA00022989"/>
    </source>
</evidence>
<evidence type="ECO:0000256" key="7">
    <source>
        <dbReference type="ARBA" id="ARBA00023008"/>
    </source>
</evidence>
<dbReference type="PANTHER" id="PTHR34820">
    <property type="entry name" value="INNER MEMBRANE PROTEIN YEBZ"/>
    <property type="match status" value="1"/>
</dbReference>
<feature type="domain" description="CopC" evidence="11">
    <location>
        <begin position="39"/>
        <end position="132"/>
    </location>
</feature>
<feature type="region of interest" description="Disordered" evidence="9">
    <location>
        <begin position="415"/>
        <end position="434"/>
    </location>
</feature>
<comment type="subcellular location">
    <subcellularLocation>
        <location evidence="1">Cell membrane</location>
        <topology evidence="1">Multi-pass membrane protein</topology>
    </subcellularLocation>
</comment>
<keyword evidence="7" id="KW-0186">Copper</keyword>
<keyword evidence="14" id="KW-1185">Reference proteome</keyword>
<feature type="transmembrane region" description="Helical" evidence="10">
    <location>
        <begin position="192"/>
        <end position="212"/>
    </location>
</feature>
<dbReference type="InterPro" id="IPR008457">
    <property type="entry name" value="Cu-R_CopD_dom"/>
</dbReference>
<comment type="caution">
    <text evidence="13">The sequence shown here is derived from an EMBL/GenBank/DDBJ whole genome shotgun (WGS) entry which is preliminary data.</text>
</comment>
<keyword evidence="3 10" id="KW-0812">Transmembrane</keyword>
<evidence type="ECO:0000256" key="4">
    <source>
        <dbReference type="ARBA" id="ARBA00022723"/>
    </source>
</evidence>
<keyword evidence="2" id="KW-1003">Cell membrane</keyword>
<name>A0ABU7SHX7_9ACTN</name>
<dbReference type="InterPro" id="IPR014756">
    <property type="entry name" value="Ig_E-set"/>
</dbReference>